<reference evidence="1 2" key="1">
    <citation type="submission" date="2020-07" db="EMBL/GenBank/DDBJ databases">
        <authorList>
            <person name="Zhuang K."/>
            <person name="Ran Y."/>
        </authorList>
    </citation>
    <scope>NUCLEOTIDE SEQUENCE [LARGE SCALE GENOMIC DNA]</scope>
    <source>
        <strain evidence="1 2">WCH-YHL-001</strain>
    </source>
</reference>
<gene>
    <name evidence="1" type="ORF">H0264_09345</name>
</gene>
<sequence>MSIIADGLSFGEILAAGTGFGIALEPAASNVRWLVPSDPKIQADLTARPAM</sequence>
<evidence type="ECO:0000313" key="2">
    <source>
        <dbReference type="Proteomes" id="UP000515512"/>
    </source>
</evidence>
<evidence type="ECO:0000313" key="1">
    <source>
        <dbReference type="EMBL" id="QLY32432.1"/>
    </source>
</evidence>
<dbReference type="RefSeq" id="WP_181583598.1">
    <property type="nucleotide sequence ID" value="NZ_CP059399.1"/>
</dbReference>
<keyword evidence="2" id="KW-1185">Reference proteome</keyword>
<accession>A0A7D6VBJ1</accession>
<organism evidence="1 2">
    <name type="scientific">Nocardia huaxiensis</name>
    <dbReference type="NCBI Taxonomy" id="2755382"/>
    <lineage>
        <taxon>Bacteria</taxon>
        <taxon>Bacillati</taxon>
        <taxon>Actinomycetota</taxon>
        <taxon>Actinomycetes</taxon>
        <taxon>Mycobacteriales</taxon>
        <taxon>Nocardiaceae</taxon>
        <taxon>Nocardia</taxon>
    </lineage>
</organism>
<dbReference type="Proteomes" id="UP000515512">
    <property type="component" value="Chromosome"/>
</dbReference>
<dbReference type="EMBL" id="CP059399">
    <property type="protein sequence ID" value="QLY32432.1"/>
    <property type="molecule type" value="Genomic_DNA"/>
</dbReference>
<protein>
    <submittedName>
        <fullName evidence="1">Uncharacterized protein</fullName>
    </submittedName>
</protein>
<name>A0A7D6VBJ1_9NOCA</name>
<proteinExistence type="predicted"/>
<dbReference type="KEGG" id="nhu:H0264_09345"/>
<dbReference type="AlphaFoldDB" id="A0A7D6VBJ1"/>